<dbReference type="Proteomes" id="UP000011135">
    <property type="component" value="Unassembled WGS sequence"/>
</dbReference>
<keyword evidence="3" id="KW-1185">Reference proteome</keyword>
<dbReference type="OrthoDB" id="1342147at2"/>
<keyword evidence="1 2" id="KW-0812">Transmembrane</keyword>
<keyword evidence="1" id="KW-0472">Membrane</keyword>
<evidence type="ECO:0000256" key="1">
    <source>
        <dbReference type="SAM" id="Phobius"/>
    </source>
</evidence>
<feature type="transmembrane region" description="Helical" evidence="1">
    <location>
        <begin position="12"/>
        <end position="33"/>
    </location>
</feature>
<dbReference type="AlphaFoldDB" id="L8JU95"/>
<keyword evidence="1" id="KW-1133">Transmembrane helix</keyword>
<protein>
    <submittedName>
        <fullName evidence="2">Putative transmembrane protein</fullName>
    </submittedName>
</protein>
<dbReference type="eggNOG" id="ENOG5032YBM">
    <property type="taxonomic scope" value="Bacteria"/>
</dbReference>
<dbReference type="STRING" id="1237149.C900_03088"/>
<accession>L8JU95</accession>
<dbReference type="RefSeq" id="WP_009580440.1">
    <property type="nucleotide sequence ID" value="NZ_AMZN01000045.1"/>
</dbReference>
<dbReference type="InterPro" id="IPR025293">
    <property type="entry name" value="YfiR/HmsC-like"/>
</dbReference>
<sequence>MANVKRTIPGYYFFRQRILISLSTFCVFLITAYKPVPQSTEVPEYRVKAVFLYNFTQFVKWPQQVFRNENTAFRIGVLGHDPFGDILDEVVKGEVIHGHPLEVVRYSRLEEVDCHILYISENNRDRLKHILSKLKDKNVLTVSDIGGFAKAGGMIEFVERDKKIQLRINQVPFKNAQLEISAKLLRLAEVVSIDKSL</sequence>
<reference evidence="2 3" key="1">
    <citation type="submission" date="2012-12" db="EMBL/GenBank/DDBJ databases">
        <title>Genome assembly of Fulvivirga imtechensis AK7.</title>
        <authorList>
            <person name="Nupur N."/>
            <person name="Khatri I."/>
            <person name="Kumar R."/>
            <person name="Subramanian S."/>
            <person name="Pinnaka A."/>
        </authorList>
    </citation>
    <scope>NUCLEOTIDE SEQUENCE [LARGE SCALE GENOMIC DNA]</scope>
    <source>
        <strain evidence="2 3">AK7</strain>
    </source>
</reference>
<proteinExistence type="predicted"/>
<organism evidence="2 3">
    <name type="scientific">Fulvivirga imtechensis AK7</name>
    <dbReference type="NCBI Taxonomy" id="1237149"/>
    <lineage>
        <taxon>Bacteria</taxon>
        <taxon>Pseudomonadati</taxon>
        <taxon>Bacteroidota</taxon>
        <taxon>Cytophagia</taxon>
        <taxon>Cytophagales</taxon>
        <taxon>Fulvivirgaceae</taxon>
        <taxon>Fulvivirga</taxon>
    </lineage>
</organism>
<dbReference type="EMBL" id="AMZN01000045">
    <property type="protein sequence ID" value="ELR71124.1"/>
    <property type="molecule type" value="Genomic_DNA"/>
</dbReference>
<evidence type="ECO:0000313" key="2">
    <source>
        <dbReference type="EMBL" id="ELR71124.1"/>
    </source>
</evidence>
<dbReference type="Pfam" id="PF13689">
    <property type="entry name" value="DUF4154"/>
    <property type="match status" value="1"/>
</dbReference>
<comment type="caution">
    <text evidence="2">The sequence shown here is derived from an EMBL/GenBank/DDBJ whole genome shotgun (WGS) entry which is preliminary data.</text>
</comment>
<evidence type="ECO:0000313" key="3">
    <source>
        <dbReference type="Proteomes" id="UP000011135"/>
    </source>
</evidence>
<name>L8JU95_9BACT</name>
<gene>
    <name evidence="2" type="ORF">C900_03088</name>
</gene>